<dbReference type="EMBL" id="BAAAEO010000002">
    <property type="protein sequence ID" value="GAA0547647.1"/>
    <property type="molecule type" value="Genomic_DNA"/>
</dbReference>
<dbReference type="PROSITE" id="PS51257">
    <property type="entry name" value="PROKAR_LIPOPROTEIN"/>
    <property type="match status" value="1"/>
</dbReference>
<evidence type="ECO:0000313" key="2">
    <source>
        <dbReference type="EMBL" id="GAA0547647.1"/>
    </source>
</evidence>
<dbReference type="RefSeq" id="WP_226766380.1">
    <property type="nucleotide sequence ID" value="NZ_BAAAEO010000002.1"/>
</dbReference>
<feature type="chain" id="PRO_5047436345" description="Lipoprotein" evidence="1">
    <location>
        <begin position="21"/>
        <end position="65"/>
    </location>
</feature>
<accession>A0ABN1DMY4</accession>
<evidence type="ECO:0000313" key="3">
    <source>
        <dbReference type="Proteomes" id="UP001501169"/>
    </source>
</evidence>
<gene>
    <name evidence="2" type="ORF">GCM10009098_14050</name>
</gene>
<feature type="signal peptide" evidence="1">
    <location>
        <begin position="1"/>
        <end position="20"/>
    </location>
</feature>
<organism evidence="2 3">
    <name type="scientific">Rheinheimera aquimaris</name>
    <dbReference type="NCBI Taxonomy" id="412437"/>
    <lineage>
        <taxon>Bacteria</taxon>
        <taxon>Pseudomonadati</taxon>
        <taxon>Pseudomonadota</taxon>
        <taxon>Gammaproteobacteria</taxon>
        <taxon>Chromatiales</taxon>
        <taxon>Chromatiaceae</taxon>
        <taxon>Rheinheimera</taxon>
    </lineage>
</organism>
<protein>
    <recommendedName>
        <fullName evidence="4">Lipoprotein</fullName>
    </recommendedName>
</protein>
<keyword evidence="3" id="KW-1185">Reference proteome</keyword>
<evidence type="ECO:0008006" key="4">
    <source>
        <dbReference type="Google" id="ProtNLM"/>
    </source>
</evidence>
<sequence length="65" mass="7636">MKTVVLTLMLLFIASCSNKAAYQNLQQNKRNECMRAPAAEYDKCMQSMAQSYEEYERQRQQALEH</sequence>
<proteinExistence type="predicted"/>
<name>A0ABN1DMY4_9GAMM</name>
<comment type="caution">
    <text evidence="2">The sequence shown here is derived from an EMBL/GenBank/DDBJ whole genome shotgun (WGS) entry which is preliminary data.</text>
</comment>
<reference evidence="2 3" key="1">
    <citation type="journal article" date="2019" name="Int. J. Syst. Evol. Microbiol.">
        <title>The Global Catalogue of Microorganisms (GCM) 10K type strain sequencing project: providing services to taxonomists for standard genome sequencing and annotation.</title>
        <authorList>
            <consortium name="The Broad Institute Genomics Platform"/>
            <consortium name="The Broad Institute Genome Sequencing Center for Infectious Disease"/>
            <person name="Wu L."/>
            <person name="Ma J."/>
        </authorList>
    </citation>
    <scope>NUCLEOTIDE SEQUENCE [LARGE SCALE GENOMIC DNA]</scope>
    <source>
        <strain evidence="2 3">JCM 14331</strain>
    </source>
</reference>
<keyword evidence="1" id="KW-0732">Signal</keyword>
<dbReference type="Proteomes" id="UP001501169">
    <property type="component" value="Unassembled WGS sequence"/>
</dbReference>
<evidence type="ECO:0000256" key="1">
    <source>
        <dbReference type="SAM" id="SignalP"/>
    </source>
</evidence>